<reference evidence="3 4" key="1">
    <citation type="submission" date="2015-08" db="EMBL/GenBank/DDBJ databases">
        <title>Next Generation Sequencing and Analysis of the Genome of Puccinia sorghi L Schw, the Causal Agent of Maize Common Rust.</title>
        <authorList>
            <person name="Rochi L."/>
            <person name="Burguener G."/>
            <person name="Darino M."/>
            <person name="Turjanski A."/>
            <person name="Kreff E."/>
            <person name="Dieguez M.J."/>
            <person name="Sacco F."/>
        </authorList>
    </citation>
    <scope>NUCLEOTIDE SEQUENCE [LARGE SCALE GENOMIC DNA]</scope>
    <source>
        <strain evidence="3 4">RO10H11247</strain>
    </source>
</reference>
<proteinExistence type="predicted"/>
<dbReference type="EMBL" id="LAVV01008071">
    <property type="protein sequence ID" value="KNZ53875.1"/>
    <property type="molecule type" value="Genomic_DNA"/>
</dbReference>
<dbReference type="Proteomes" id="UP000037035">
    <property type="component" value="Unassembled WGS sequence"/>
</dbReference>
<evidence type="ECO:0000313" key="4">
    <source>
        <dbReference type="Proteomes" id="UP000037035"/>
    </source>
</evidence>
<accession>A0A0L6V173</accession>
<dbReference type="OrthoDB" id="2496178at2759"/>
<name>A0A0L6V173_9BASI</name>
<comment type="caution">
    <text evidence="3">The sequence shown here is derived from an EMBL/GenBank/DDBJ whole genome shotgun (WGS) entry which is preliminary data.</text>
</comment>
<evidence type="ECO:0000313" key="3">
    <source>
        <dbReference type="EMBL" id="KNZ53875.1"/>
    </source>
</evidence>
<keyword evidence="4" id="KW-1185">Reference proteome</keyword>
<feature type="chain" id="PRO_5005568128" evidence="2">
    <location>
        <begin position="23"/>
        <end position="186"/>
    </location>
</feature>
<keyword evidence="2" id="KW-0732">Signal</keyword>
<evidence type="ECO:0000256" key="1">
    <source>
        <dbReference type="SAM" id="MobiDB-lite"/>
    </source>
</evidence>
<organism evidence="3 4">
    <name type="scientific">Puccinia sorghi</name>
    <dbReference type="NCBI Taxonomy" id="27349"/>
    <lineage>
        <taxon>Eukaryota</taxon>
        <taxon>Fungi</taxon>
        <taxon>Dikarya</taxon>
        <taxon>Basidiomycota</taxon>
        <taxon>Pucciniomycotina</taxon>
        <taxon>Pucciniomycetes</taxon>
        <taxon>Pucciniales</taxon>
        <taxon>Pucciniaceae</taxon>
        <taxon>Puccinia</taxon>
    </lineage>
</organism>
<evidence type="ECO:0000256" key="2">
    <source>
        <dbReference type="SAM" id="SignalP"/>
    </source>
</evidence>
<gene>
    <name evidence="3" type="ORF">VP01_3111g2</name>
</gene>
<feature type="signal peptide" evidence="2">
    <location>
        <begin position="1"/>
        <end position="22"/>
    </location>
</feature>
<feature type="region of interest" description="Disordered" evidence="1">
    <location>
        <begin position="37"/>
        <end position="57"/>
    </location>
</feature>
<protein>
    <submittedName>
        <fullName evidence="3">Uncharacterized protein</fullName>
    </submittedName>
</protein>
<sequence length="186" mass="19901">MLSERVFWGVCLACLAVTVALAKSSSAWFPTPQSSRRALAARGTTTPRRSAPLKNNDHAAGPVQCGISFGTAPPQGQLDWISCRDYGDLNWYCPIAGCHTGTSQDTPKSAPWPKGSVQPSITVQSFLAHNLHGVSVVTSVPDKSSSGSNVHVCRWQGREAANNARPFTLSLLVICDPLEACERLNP</sequence>
<dbReference type="VEuPathDB" id="FungiDB:VP01_3111g2"/>
<dbReference type="AlphaFoldDB" id="A0A0L6V173"/>